<organism evidence="2 3">
    <name type="scientific">Brassica napus</name>
    <name type="common">Rape</name>
    <dbReference type="NCBI Taxonomy" id="3708"/>
    <lineage>
        <taxon>Eukaryota</taxon>
        <taxon>Viridiplantae</taxon>
        <taxon>Streptophyta</taxon>
        <taxon>Embryophyta</taxon>
        <taxon>Tracheophyta</taxon>
        <taxon>Spermatophyta</taxon>
        <taxon>Magnoliopsida</taxon>
        <taxon>eudicotyledons</taxon>
        <taxon>Gunneridae</taxon>
        <taxon>Pentapetalae</taxon>
        <taxon>rosids</taxon>
        <taxon>malvids</taxon>
        <taxon>Brassicales</taxon>
        <taxon>Brassicaceae</taxon>
        <taxon>Brassiceae</taxon>
        <taxon>Brassica</taxon>
    </lineage>
</organism>
<protein>
    <submittedName>
        <fullName evidence="2">BnaC02g30080D protein</fullName>
    </submittedName>
</protein>
<gene>
    <name evidence="2" type="primary">BnaC02g30080D</name>
    <name evidence="2" type="ORF">GSBRNA2T00029230001</name>
</gene>
<reference evidence="2 3" key="1">
    <citation type="journal article" date="2014" name="Science">
        <title>Plant genetics. Early allopolyploid evolution in the post-Neolithic Brassica napus oilseed genome.</title>
        <authorList>
            <person name="Chalhoub B."/>
            <person name="Denoeud F."/>
            <person name="Liu S."/>
            <person name="Parkin I.A."/>
            <person name="Tang H."/>
            <person name="Wang X."/>
            <person name="Chiquet J."/>
            <person name="Belcram H."/>
            <person name="Tong C."/>
            <person name="Samans B."/>
            <person name="Correa M."/>
            <person name="Da Silva C."/>
            <person name="Just J."/>
            <person name="Falentin C."/>
            <person name="Koh C.S."/>
            <person name="Le Clainche I."/>
            <person name="Bernard M."/>
            <person name="Bento P."/>
            <person name="Noel B."/>
            <person name="Labadie K."/>
            <person name="Alberti A."/>
            <person name="Charles M."/>
            <person name="Arnaud D."/>
            <person name="Guo H."/>
            <person name="Daviaud C."/>
            <person name="Alamery S."/>
            <person name="Jabbari K."/>
            <person name="Zhao M."/>
            <person name="Edger P.P."/>
            <person name="Chelaifa H."/>
            <person name="Tack D."/>
            <person name="Lassalle G."/>
            <person name="Mestiri I."/>
            <person name="Schnel N."/>
            <person name="Le Paslier M.C."/>
            <person name="Fan G."/>
            <person name="Renault V."/>
            <person name="Bayer P.E."/>
            <person name="Golicz A.A."/>
            <person name="Manoli S."/>
            <person name="Lee T.H."/>
            <person name="Thi V.H."/>
            <person name="Chalabi S."/>
            <person name="Hu Q."/>
            <person name="Fan C."/>
            <person name="Tollenaere R."/>
            <person name="Lu Y."/>
            <person name="Battail C."/>
            <person name="Shen J."/>
            <person name="Sidebottom C.H."/>
            <person name="Wang X."/>
            <person name="Canaguier A."/>
            <person name="Chauveau A."/>
            <person name="Berard A."/>
            <person name="Deniot G."/>
            <person name="Guan M."/>
            <person name="Liu Z."/>
            <person name="Sun F."/>
            <person name="Lim Y.P."/>
            <person name="Lyons E."/>
            <person name="Town C.D."/>
            <person name="Bancroft I."/>
            <person name="Wang X."/>
            <person name="Meng J."/>
            <person name="Ma J."/>
            <person name="Pires J.C."/>
            <person name="King G.J."/>
            <person name="Brunel D."/>
            <person name="Delourme R."/>
            <person name="Renard M."/>
            <person name="Aury J.M."/>
            <person name="Adams K.L."/>
            <person name="Batley J."/>
            <person name="Snowdon R.J."/>
            <person name="Tost J."/>
            <person name="Edwards D."/>
            <person name="Zhou Y."/>
            <person name="Hua W."/>
            <person name="Sharpe A.G."/>
            <person name="Paterson A.H."/>
            <person name="Guan C."/>
            <person name="Wincker P."/>
        </authorList>
    </citation>
    <scope>NUCLEOTIDE SEQUENCE [LARGE SCALE GENOMIC DNA]</scope>
    <source>
        <strain evidence="3">cv. Darmor-bzh</strain>
    </source>
</reference>
<evidence type="ECO:0000256" key="1">
    <source>
        <dbReference type="SAM" id="MobiDB-lite"/>
    </source>
</evidence>
<name>A0A078GJ61_BRANA</name>
<dbReference type="Gramene" id="CDY25232">
    <property type="protein sequence ID" value="CDY25232"/>
    <property type="gene ID" value="GSBRNA2T00029230001"/>
</dbReference>
<evidence type="ECO:0000313" key="2">
    <source>
        <dbReference type="EMBL" id="CDY25232.1"/>
    </source>
</evidence>
<dbReference type="Proteomes" id="UP000028999">
    <property type="component" value="Unassembled WGS sequence"/>
</dbReference>
<evidence type="ECO:0000313" key="3">
    <source>
        <dbReference type="Proteomes" id="UP000028999"/>
    </source>
</evidence>
<accession>A0A078GJ61</accession>
<dbReference type="AlphaFoldDB" id="A0A078GJ61"/>
<keyword evidence="3" id="KW-1185">Reference proteome</keyword>
<dbReference type="EMBL" id="LK032171">
    <property type="protein sequence ID" value="CDY25232.1"/>
    <property type="molecule type" value="Genomic_DNA"/>
</dbReference>
<feature type="region of interest" description="Disordered" evidence="1">
    <location>
        <begin position="1"/>
        <end position="23"/>
    </location>
</feature>
<sequence length="70" mass="7932">MSKWSLCSARDGGSMAGSRAPNRARRRRAIDHFVFFILNFSVYCKFAKQVPEICASFLFDPITSICELNP</sequence>
<proteinExistence type="predicted"/>
<dbReference type="PaxDb" id="3708-A0A078GJ61"/>